<reference evidence="8" key="1">
    <citation type="journal article" date="2020" name="mSystems">
        <title>Genome- and Community-Level Interaction Insights into Carbon Utilization and Element Cycling Functions of Hydrothermarchaeota in Hydrothermal Sediment.</title>
        <authorList>
            <person name="Zhou Z."/>
            <person name="Liu Y."/>
            <person name="Xu W."/>
            <person name="Pan J."/>
            <person name="Luo Z.H."/>
            <person name="Li M."/>
        </authorList>
    </citation>
    <scope>NUCLEOTIDE SEQUENCE [LARGE SCALE GENOMIC DNA]</scope>
    <source>
        <strain evidence="8">SpSt-780</strain>
    </source>
</reference>
<dbReference type="NCBIfam" id="TIGR02495">
    <property type="entry name" value="NrdG2"/>
    <property type="match status" value="1"/>
</dbReference>
<dbReference type="GO" id="GO:0046872">
    <property type="term" value="F:metal ion binding"/>
    <property type="evidence" value="ECO:0007669"/>
    <property type="project" value="UniProtKB-KW"/>
</dbReference>
<keyword evidence="2" id="KW-0004">4Fe-4S</keyword>
<evidence type="ECO:0000256" key="6">
    <source>
        <dbReference type="ARBA" id="ARBA00023014"/>
    </source>
</evidence>
<keyword evidence="5" id="KW-0408">Iron</keyword>
<dbReference type="CDD" id="cd01335">
    <property type="entry name" value="Radical_SAM"/>
    <property type="match status" value="1"/>
</dbReference>
<dbReference type="SUPFAM" id="SSF102114">
    <property type="entry name" value="Radical SAM enzymes"/>
    <property type="match status" value="1"/>
</dbReference>
<keyword evidence="6" id="KW-0411">Iron-sulfur</keyword>
<accession>A0A7C4U8Z3</accession>
<dbReference type="Pfam" id="PF04055">
    <property type="entry name" value="Radical_SAM"/>
    <property type="match status" value="1"/>
</dbReference>
<dbReference type="InterPro" id="IPR058240">
    <property type="entry name" value="rSAM_sf"/>
</dbReference>
<dbReference type="Gene3D" id="3.20.20.70">
    <property type="entry name" value="Aldolase class I"/>
    <property type="match status" value="1"/>
</dbReference>
<dbReference type="SFLD" id="SFLDG01094">
    <property type="entry name" value="Uncharacterised_Radical_SAM_Su"/>
    <property type="match status" value="1"/>
</dbReference>
<evidence type="ECO:0000256" key="5">
    <source>
        <dbReference type="ARBA" id="ARBA00023004"/>
    </source>
</evidence>
<proteinExistence type="predicted"/>
<comment type="caution">
    <text evidence="8">The sequence shown here is derived from an EMBL/GenBank/DDBJ whole genome shotgun (WGS) entry which is preliminary data.</text>
</comment>
<evidence type="ECO:0000256" key="1">
    <source>
        <dbReference type="ARBA" id="ARBA00001966"/>
    </source>
</evidence>
<comment type="cofactor">
    <cofactor evidence="1">
        <name>[4Fe-4S] cluster</name>
        <dbReference type="ChEBI" id="CHEBI:49883"/>
    </cofactor>
</comment>
<dbReference type="GO" id="GO:0051539">
    <property type="term" value="F:4 iron, 4 sulfur cluster binding"/>
    <property type="evidence" value="ECO:0007669"/>
    <property type="project" value="UniProtKB-KW"/>
</dbReference>
<name>A0A7C4U8Z3_UNCW3</name>
<dbReference type="AlphaFoldDB" id="A0A7C4U8Z3"/>
<dbReference type="InterPro" id="IPR007197">
    <property type="entry name" value="rSAM"/>
</dbReference>
<dbReference type="InterPro" id="IPR034457">
    <property type="entry name" value="Organic_radical-activating"/>
</dbReference>
<keyword evidence="4" id="KW-0479">Metal-binding</keyword>
<evidence type="ECO:0000313" key="8">
    <source>
        <dbReference type="EMBL" id="HGW92519.1"/>
    </source>
</evidence>
<dbReference type="GO" id="GO:0003824">
    <property type="term" value="F:catalytic activity"/>
    <property type="evidence" value="ECO:0007669"/>
    <property type="project" value="InterPro"/>
</dbReference>
<gene>
    <name evidence="8" type="ORF">ENV67_08300</name>
</gene>
<dbReference type="PROSITE" id="PS51918">
    <property type="entry name" value="RADICAL_SAM"/>
    <property type="match status" value="1"/>
</dbReference>
<dbReference type="InterPro" id="IPR012840">
    <property type="entry name" value="NrdG2"/>
</dbReference>
<dbReference type="PANTHER" id="PTHR30352:SF13">
    <property type="entry name" value="GLYCYL-RADICAL ENZYME ACTIVATING ENZYME YJJW-RELATED"/>
    <property type="match status" value="1"/>
</dbReference>
<dbReference type="PANTHER" id="PTHR30352">
    <property type="entry name" value="PYRUVATE FORMATE-LYASE-ACTIVATING ENZYME"/>
    <property type="match status" value="1"/>
</dbReference>
<organism evidence="8">
    <name type="scientific">candidate division WOR-3 bacterium</name>
    <dbReference type="NCBI Taxonomy" id="2052148"/>
    <lineage>
        <taxon>Bacteria</taxon>
        <taxon>Bacteria division WOR-3</taxon>
    </lineage>
</organism>
<evidence type="ECO:0000256" key="2">
    <source>
        <dbReference type="ARBA" id="ARBA00022485"/>
    </source>
</evidence>
<sequence>MIKGFSGTTLIDFPGKIASIIFIGGCNFRCPICHNPELVLPELLRELKDIDEEYIIKEIERRKGFIDGVVITGGEPLLYDETIELAKRIKENGLLVKLDTNGSFPERLKKIIPFVDYIAMDIKTSLERYNHAAGVSVEIDKIIESIEIIKKFPEHEFRTTIHPDFVTREDIIKICEMIKGSKNYTIQNAKGYKNIDENIRKRLYSDKEFEELKEFVRNILK</sequence>
<dbReference type="SFLD" id="SFLDS00029">
    <property type="entry name" value="Radical_SAM"/>
    <property type="match status" value="1"/>
</dbReference>
<feature type="domain" description="Radical SAM core" evidence="7">
    <location>
        <begin position="12"/>
        <end position="221"/>
    </location>
</feature>
<protein>
    <submittedName>
        <fullName evidence="8">Anaerobic ribonucleoside-triphosphate reductase activating protein</fullName>
    </submittedName>
</protein>
<evidence type="ECO:0000256" key="4">
    <source>
        <dbReference type="ARBA" id="ARBA00022723"/>
    </source>
</evidence>
<evidence type="ECO:0000259" key="7">
    <source>
        <dbReference type="PROSITE" id="PS51918"/>
    </source>
</evidence>
<dbReference type="InterPro" id="IPR013785">
    <property type="entry name" value="Aldolase_TIM"/>
</dbReference>
<evidence type="ECO:0000256" key="3">
    <source>
        <dbReference type="ARBA" id="ARBA00022691"/>
    </source>
</evidence>
<dbReference type="EMBL" id="DTHG01000100">
    <property type="protein sequence ID" value="HGW92519.1"/>
    <property type="molecule type" value="Genomic_DNA"/>
</dbReference>
<keyword evidence="3" id="KW-0949">S-adenosyl-L-methionine</keyword>